<evidence type="ECO:0000256" key="10">
    <source>
        <dbReference type="PIRSR" id="PIRSR000103-1"/>
    </source>
</evidence>
<comment type="similarity">
    <text evidence="3">Belongs to the HIBADH-related family. 3-hydroxyisobutyrate dehydrogenase subfamily.</text>
</comment>
<gene>
    <name evidence="15" type="primary">LOC116288581</name>
</gene>
<dbReference type="FunFam" id="3.40.50.720:FF:000119">
    <property type="entry name" value="3-hydroxyisobutyrate dehydrogenase"/>
    <property type="match status" value="1"/>
</dbReference>
<dbReference type="Gene3D" id="3.40.50.720">
    <property type="entry name" value="NAD(P)-binding Rossmann-like Domain"/>
    <property type="match status" value="1"/>
</dbReference>
<evidence type="ECO:0000256" key="6">
    <source>
        <dbReference type="ARBA" id="ARBA00023002"/>
    </source>
</evidence>
<feature type="active site" evidence="10">
    <location>
        <position position="202"/>
    </location>
</feature>
<dbReference type="SUPFAM" id="SSF48179">
    <property type="entry name" value="6-phosphogluconate dehydrogenase C-terminal domain-like"/>
    <property type="match status" value="1"/>
</dbReference>
<dbReference type="InterPro" id="IPR013328">
    <property type="entry name" value="6PGD_dom2"/>
</dbReference>
<comment type="subcellular location">
    <subcellularLocation>
        <location evidence="1">Mitochondrion</location>
    </subcellularLocation>
</comment>
<dbReference type="Pfam" id="PF14833">
    <property type="entry name" value="NAD_binding_11"/>
    <property type="match status" value="1"/>
</dbReference>
<name>A0A6P8H7F7_ACTTE</name>
<protein>
    <recommendedName>
        <fullName evidence="11">3-hydroxyisobutyrate dehydrogenase</fullName>
        <shortName evidence="11">HIBADH</shortName>
        <ecNumber evidence="11">1.1.1.31</ecNumber>
    </recommendedName>
</protein>
<dbReference type="UniPathway" id="UPA00362"/>
<dbReference type="NCBIfam" id="TIGR01692">
    <property type="entry name" value="HIBADH"/>
    <property type="match status" value="1"/>
</dbReference>
<dbReference type="Pfam" id="PF03446">
    <property type="entry name" value="NAD_binding_2"/>
    <property type="match status" value="1"/>
</dbReference>
<evidence type="ECO:0000256" key="4">
    <source>
        <dbReference type="ARBA" id="ARBA00022456"/>
    </source>
</evidence>
<keyword evidence="7 11" id="KW-0520">NAD</keyword>
<dbReference type="InterPro" id="IPR006115">
    <property type="entry name" value="6PGDH_NADP-bd"/>
</dbReference>
<dbReference type="InterPro" id="IPR036291">
    <property type="entry name" value="NAD(P)-bd_dom_sf"/>
</dbReference>
<evidence type="ECO:0000256" key="11">
    <source>
        <dbReference type="RuleBase" id="RU910714"/>
    </source>
</evidence>
<dbReference type="GO" id="GO:0050661">
    <property type="term" value="F:NADP binding"/>
    <property type="evidence" value="ECO:0007669"/>
    <property type="project" value="InterPro"/>
</dbReference>
<dbReference type="InterPro" id="IPR029154">
    <property type="entry name" value="HIBADH-like_NADP-bd"/>
</dbReference>
<dbReference type="GeneID" id="116288581"/>
<reference evidence="15" key="1">
    <citation type="submission" date="2025-08" db="UniProtKB">
        <authorList>
            <consortium name="RefSeq"/>
        </authorList>
    </citation>
    <scope>IDENTIFICATION</scope>
    <source>
        <tissue evidence="15">Tentacle</tissue>
    </source>
</reference>
<evidence type="ECO:0000256" key="7">
    <source>
        <dbReference type="ARBA" id="ARBA00023027"/>
    </source>
</evidence>
<evidence type="ECO:0000256" key="2">
    <source>
        <dbReference type="ARBA" id="ARBA00005109"/>
    </source>
</evidence>
<keyword evidence="8" id="KW-0496">Mitochondrion</keyword>
<dbReference type="PIRSF" id="PIRSF000103">
    <property type="entry name" value="HIBADH"/>
    <property type="match status" value="1"/>
</dbReference>
<keyword evidence="14" id="KW-1185">Reference proteome</keyword>
<dbReference type="EC" id="1.1.1.31" evidence="11"/>
<dbReference type="InterPro" id="IPR002204">
    <property type="entry name" value="3-OH-isobutyrate_DH-rel_CS"/>
</dbReference>
<comment type="pathway">
    <text evidence="2 11">Amino-acid degradation; L-valine degradation.</text>
</comment>
<dbReference type="GO" id="GO:0008442">
    <property type="term" value="F:3-hydroxyisobutyrate dehydrogenase activity"/>
    <property type="evidence" value="ECO:0007669"/>
    <property type="project" value="UniProtKB-EC"/>
</dbReference>
<proteinExistence type="inferred from homology"/>
<evidence type="ECO:0000313" key="15">
    <source>
        <dbReference type="RefSeq" id="XP_031551243.1"/>
    </source>
</evidence>
<comment type="catalytic activity">
    <reaction evidence="9 11">
        <text>3-hydroxy-2-methylpropanoate + NAD(+) = 2-methyl-3-oxopropanoate + NADH + H(+)</text>
        <dbReference type="Rhea" id="RHEA:17681"/>
        <dbReference type="ChEBI" id="CHEBI:11805"/>
        <dbReference type="ChEBI" id="CHEBI:15378"/>
        <dbReference type="ChEBI" id="CHEBI:57540"/>
        <dbReference type="ChEBI" id="CHEBI:57700"/>
        <dbReference type="ChEBI" id="CHEBI:57945"/>
        <dbReference type="EC" id="1.1.1.31"/>
    </reaction>
</comment>
<evidence type="ECO:0000256" key="3">
    <source>
        <dbReference type="ARBA" id="ARBA00006013"/>
    </source>
</evidence>
<dbReference type="PROSITE" id="PS00895">
    <property type="entry name" value="3_HYDROXYISOBUT_DH"/>
    <property type="match status" value="1"/>
</dbReference>
<dbReference type="OrthoDB" id="435038at2759"/>
<dbReference type="KEGG" id="aten:116288581"/>
<dbReference type="AlphaFoldDB" id="A0A6P8H7F7"/>
<evidence type="ECO:0000256" key="1">
    <source>
        <dbReference type="ARBA" id="ARBA00004173"/>
    </source>
</evidence>
<dbReference type="GO" id="GO:0051287">
    <property type="term" value="F:NAD binding"/>
    <property type="evidence" value="ECO:0007669"/>
    <property type="project" value="InterPro"/>
</dbReference>
<organism evidence="14 15">
    <name type="scientific">Actinia tenebrosa</name>
    <name type="common">Australian red waratah sea anemone</name>
    <dbReference type="NCBI Taxonomy" id="6105"/>
    <lineage>
        <taxon>Eukaryota</taxon>
        <taxon>Metazoa</taxon>
        <taxon>Cnidaria</taxon>
        <taxon>Anthozoa</taxon>
        <taxon>Hexacorallia</taxon>
        <taxon>Actiniaria</taxon>
        <taxon>Actiniidae</taxon>
        <taxon>Actinia</taxon>
    </lineage>
</organism>
<dbReference type="InterPro" id="IPR011548">
    <property type="entry name" value="HIBADH"/>
</dbReference>
<keyword evidence="6 11" id="KW-0560">Oxidoreductase</keyword>
<sequence length="329" mass="34624">MATVFRSKLLISKLPPRLLLSRFLSNGSSNSDSAIGFIGLGNMGSPMAKNLIKSGHEIIIYDASRDVMDDLKQNGAETAQSPAEVASRSNRIITMLPSSPNVLEVYSGESGILKEVQENSLLVDCSTIDPAIAKDMSELASGKKAMYLDSPVSGGITAAAAGTLTFMVGGQSEGFKQAEQILQHMGKNVIHTGAVGTGQAAKICNNMLLAVSMIGTSEAMNLGMSLGLDAKMIAKIINSSSGRCWSSELYNPCPGVVEGVPSNNDYQGGFMSALMAKDLGLAQNASTSTKTATPMGSLAHQIFRIMCNKGYGQLDFGSVFKFLQDEGSK</sequence>
<evidence type="ECO:0000256" key="5">
    <source>
        <dbReference type="ARBA" id="ARBA00022946"/>
    </source>
</evidence>
<feature type="domain" description="3-hydroxyisobutyrate dehydrogenase-like NAD-binding" evidence="13">
    <location>
        <begin position="196"/>
        <end position="322"/>
    </location>
</feature>
<evidence type="ECO:0000256" key="8">
    <source>
        <dbReference type="ARBA" id="ARBA00023128"/>
    </source>
</evidence>
<dbReference type="PANTHER" id="PTHR22981">
    <property type="entry name" value="3-HYDROXYISOBUTYRATE DEHYDROGENASE-RELATED"/>
    <property type="match status" value="1"/>
</dbReference>
<dbReference type="GO" id="GO:0006574">
    <property type="term" value="P:L-valine catabolic process"/>
    <property type="evidence" value="ECO:0007669"/>
    <property type="project" value="UniProtKB-UniPathway"/>
</dbReference>
<evidence type="ECO:0000259" key="13">
    <source>
        <dbReference type="Pfam" id="PF14833"/>
    </source>
</evidence>
<evidence type="ECO:0000313" key="14">
    <source>
        <dbReference type="Proteomes" id="UP000515163"/>
    </source>
</evidence>
<dbReference type="InParanoid" id="A0A6P8H7F7"/>
<dbReference type="FunCoup" id="A0A6P8H7F7">
    <property type="interactions" value="1234"/>
</dbReference>
<keyword evidence="5" id="KW-0809">Transit peptide</keyword>
<dbReference type="RefSeq" id="XP_031551243.1">
    <property type="nucleotide sequence ID" value="XM_031695383.1"/>
</dbReference>
<evidence type="ECO:0000259" key="12">
    <source>
        <dbReference type="Pfam" id="PF03446"/>
    </source>
</evidence>
<feature type="domain" description="6-phosphogluconate dehydrogenase NADP-binding" evidence="12">
    <location>
        <begin position="35"/>
        <end position="193"/>
    </location>
</feature>
<accession>A0A6P8H7F7</accession>
<evidence type="ECO:0000256" key="9">
    <source>
        <dbReference type="ARBA" id="ARBA00049197"/>
    </source>
</evidence>
<dbReference type="InterPro" id="IPR008927">
    <property type="entry name" value="6-PGluconate_DH-like_C_sf"/>
</dbReference>
<dbReference type="SUPFAM" id="SSF51735">
    <property type="entry name" value="NAD(P)-binding Rossmann-fold domains"/>
    <property type="match status" value="1"/>
</dbReference>
<dbReference type="Proteomes" id="UP000515163">
    <property type="component" value="Unplaced"/>
</dbReference>
<dbReference type="GO" id="GO:0005739">
    <property type="term" value="C:mitochondrion"/>
    <property type="evidence" value="ECO:0007669"/>
    <property type="project" value="UniProtKB-SubCell"/>
</dbReference>
<keyword evidence="4 11" id="KW-0101">Branched-chain amino acid catabolism</keyword>
<dbReference type="PANTHER" id="PTHR22981:SF7">
    <property type="entry name" value="3-HYDROXYISOBUTYRATE DEHYDROGENASE, MITOCHONDRIAL"/>
    <property type="match status" value="1"/>
</dbReference>
<dbReference type="InterPro" id="IPR015815">
    <property type="entry name" value="HIBADH-related"/>
</dbReference>
<dbReference type="FunFam" id="1.10.1040.10:FF:000006">
    <property type="entry name" value="3-hydroxyisobutyrate dehydrogenase"/>
    <property type="match status" value="1"/>
</dbReference>
<dbReference type="Gene3D" id="1.10.1040.10">
    <property type="entry name" value="N-(1-d-carboxylethyl)-l-norvaline Dehydrogenase, domain 2"/>
    <property type="match status" value="1"/>
</dbReference>